<proteinExistence type="predicted"/>
<protein>
    <recommendedName>
        <fullName evidence="5">Peptidase M12B domain-containing protein</fullName>
    </recommendedName>
</protein>
<feature type="signal peptide" evidence="2">
    <location>
        <begin position="1"/>
        <end position="17"/>
    </location>
</feature>
<dbReference type="Gene3D" id="3.40.390.10">
    <property type="entry name" value="Collagenase (Catalytic Domain)"/>
    <property type="match status" value="1"/>
</dbReference>
<reference evidence="4" key="1">
    <citation type="submission" date="2015-10" db="EMBL/GenBank/DDBJ databases">
        <title>Complete Genome Sequence of Aeromonas schubertii strain WL1483.</title>
        <authorList>
            <person name="Liu L."/>
        </authorList>
    </citation>
    <scope>NUCLEOTIDE SEQUENCE [LARGE SCALE GENOMIC DNA]</scope>
    <source>
        <strain evidence="4">WL1483</strain>
    </source>
</reference>
<dbReference type="GO" id="GO:0008237">
    <property type="term" value="F:metallopeptidase activity"/>
    <property type="evidence" value="ECO:0007669"/>
    <property type="project" value="InterPro"/>
</dbReference>
<evidence type="ECO:0008006" key="5">
    <source>
        <dbReference type="Google" id="ProtNLM"/>
    </source>
</evidence>
<organism evidence="3 4">
    <name type="scientific">Aeromonas schubertii</name>
    <dbReference type="NCBI Taxonomy" id="652"/>
    <lineage>
        <taxon>Bacteria</taxon>
        <taxon>Pseudomonadati</taxon>
        <taxon>Pseudomonadota</taxon>
        <taxon>Gammaproteobacteria</taxon>
        <taxon>Aeromonadales</taxon>
        <taxon>Aeromonadaceae</taxon>
        <taxon>Aeromonas</taxon>
    </lineage>
</organism>
<dbReference type="EMBL" id="CP013067">
    <property type="protein sequence ID" value="ALP41418.1"/>
    <property type="molecule type" value="Genomic_DNA"/>
</dbReference>
<feature type="coiled-coil region" evidence="1">
    <location>
        <begin position="266"/>
        <end position="335"/>
    </location>
</feature>
<keyword evidence="1" id="KW-0175">Coiled coil</keyword>
<name>A0A0S2SI98_9GAMM</name>
<feature type="coiled-coil region" evidence="1">
    <location>
        <begin position="394"/>
        <end position="435"/>
    </location>
</feature>
<dbReference type="SUPFAM" id="SSF55486">
    <property type="entry name" value="Metalloproteases ('zincins'), catalytic domain"/>
    <property type="match status" value="1"/>
</dbReference>
<dbReference type="Proteomes" id="UP000058114">
    <property type="component" value="Chromosome"/>
</dbReference>
<dbReference type="InterPro" id="IPR024079">
    <property type="entry name" value="MetalloPept_cat_dom_sf"/>
</dbReference>
<gene>
    <name evidence="3" type="ORF">WL1483_1999</name>
</gene>
<evidence type="ECO:0000313" key="4">
    <source>
        <dbReference type="Proteomes" id="UP000058114"/>
    </source>
</evidence>
<dbReference type="AlphaFoldDB" id="A0A0S2SI98"/>
<keyword evidence="2" id="KW-0732">Signal</keyword>
<accession>A0A0S2SI98</accession>
<evidence type="ECO:0000313" key="3">
    <source>
        <dbReference type="EMBL" id="ALP41418.1"/>
    </source>
</evidence>
<dbReference type="Pfam" id="PF13583">
    <property type="entry name" value="Reprolysin_4"/>
    <property type="match status" value="1"/>
</dbReference>
<evidence type="ECO:0000256" key="2">
    <source>
        <dbReference type="SAM" id="SignalP"/>
    </source>
</evidence>
<evidence type="ECO:0000256" key="1">
    <source>
        <dbReference type="SAM" id="Coils"/>
    </source>
</evidence>
<feature type="chain" id="PRO_5006604385" description="Peptidase M12B domain-containing protein" evidence="2">
    <location>
        <begin position="18"/>
        <end position="442"/>
    </location>
</feature>
<dbReference type="PATRIC" id="fig|652.5.peg.334"/>
<sequence length="442" mass="48066">MTALLVGALLGSGSAAAVTVDLMVLHTPGVAKLYNGDAGTRAQHLVNVANQVYANSGLDVTLRLVHNQQVTYPDLGSDEVALDALTGRTHKGFKEVSALRTRYGADVVTLLRPEDPAYKGSCGLGWVGGSYTSGRTEGKMASFKESMYSHVVVQGCPDITLVHELGHNMGLNHSWLQDGEGGGTFSHALGHGEQGIFSTVMAYPHKFGVRNSEYTFSSPALTCKGRPCGVPIGQPNEADAVAALRVTIPQVAAFYPTMIAESAPDLVALEAEVTRLRQALADEQKVYQSAREAFDAKEQRYRQLKDGYNGKQAGLQQARQQLNDAIRASNALVNESNALVERINRARDRATRAALIKQYEALQPRLNEAQRLTQERSTGFNVLVAQFNGEVEEFNQLARNRNQERQKMDALETRLEQARNALNLAESRFQLAQAKAGEKATA</sequence>
<reference evidence="3 4" key="2">
    <citation type="journal article" date="2016" name="Genome Announc.">
        <title>Complete Genome Sequence of the Highly Virulent Aeromonas schubertii Strain WL1483, Isolated from Diseased Snakehead Fish (Channa argus) in China.</title>
        <authorList>
            <person name="Liu L."/>
            <person name="Li N."/>
            <person name="Zhang D."/>
            <person name="Fu X."/>
            <person name="Shi C."/>
            <person name="Lin Q."/>
            <person name="Hao G."/>
        </authorList>
    </citation>
    <scope>NUCLEOTIDE SEQUENCE [LARGE SCALE GENOMIC DNA]</scope>
    <source>
        <strain evidence="3 4">WL1483</strain>
    </source>
</reference>
<dbReference type="KEGG" id="asr:WL1483_1999"/>